<keyword evidence="2" id="KW-0472">Membrane</keyword>
<keyword evidence="4" id="KW-1185">Reference proteome</keyword>
<protein>
    <submittedName>
        <fullName evidence="3">Uncharacterized protein</fullName>
    </submittedName>
</protein>
<feature type="transmembrane region" description="Helical" evidence="2">
    <location>
        <begin position="12"/>
        <end position="32"/>
    </location>
</feature>
<feature type="transmembrane region" description="Helical" evidence="2">
    <location>
        <begin position="173"/>
        <end position="193"/>
    </location>
</feature>
<dbReference type="RefSeq" id="WP_081964834.1">
    <property type="nucleotide sequence ID" value="NZ_JNCF01000001.1"/>
</dbReference>
<reference evidence="3 4" key="1">
    <citation type="submission" date="2014-05" db="EMBL/GenBank/DDBJ databases">
        <authorList>
            <person name="Rizzardi K."/>
            <person name="Winiecka-Krusnell J."/>
            <person name="Ramliden M."/>
            <person name="Alm E."/>
            <person name="Andersson S."/>
            <person name="Byfors S."/>
        </authorList>
    </citation>
    <scope>NUCLEOTIDE SEQUENCE [LARGE SCALE GENOMIC DNA]</scope>
    <source>
        <strain evidence="3 4">LEGN</strain>
    </source>
</reference>
<dbReference type="Proteomes" id="UP000054422">
    <property type="component" value="Unassembled WGS sequence"/>
</dbReference>
<evidence type="ECO:0000313" key="4">
    <source>
        <dbReference type="Proteomes" id="UP000054422"/>
    </source>
</evidence>
<keyword evidence="2" id="KW-0812">Transmembrane</keyword>
<sequence>MSDNTKLSKASTYFFFSGFFISKIRYLPFIILSPLLNLVSLFLYLIGYSLWFIASHFYPSQGKIEKEWYGFAQFKEQHLYAAALGLAATVISIIAIFSPILLLPAGWIFAGGNILWTISEYHKLNNPPVDEKDYVHERQSKYVSYALTISLISIVTSASTTLTFLFPVITLPILVATSFLCIGLGAWAVEYWLESNFGDSQACIVMDESYKQMNNQLGKTNNCDSASAVTLCHGSNLPSSKAANTPLFNLAAVEEEQGERRLGTIEYTTPHDNSSSTVSTKQFPTKAESGKRPNEKESPPDLLMDSSIHTCAKPR</sequence>
<keyword evidence="2" id="KW-1133">Transmembrane helix</keyword>
<dbReference type="EMBL" id="JNCF01000001">
    <property type="protein sequence ID" value="KGP64434.1"/>
    <property type="molecule type" value="Genomic_DNA"/>
</dbReference>
<feature type="transmembrane region" description="Helical" evidence="2">
    <location>
        <begin position="79"/>
        <end position="110"/>
    </location>
</feature>
<feature type="compositionally biased region" description="Polar residues" evidence="1">
    <location>
        <begin position="266"/>
        <end position="283"/>
    </location>
</feature>
<feature type="transmembrane region" description="Helical" evidence="2">
    <location>
        <begin position="38"/>
        <end position="58"/>
    </location>
</feature>
<gene>
    <name evidence="3" type="ORF">EP47_11755</name>
</gene>
<feature type="transmembrane region" description="Helical" evidence="2">
    <location>
        <begin position="142"/>
        <end position="166"/>
    </location>
</feature>
<proteinExistence type="predicted"/>
<organism evidence="3 4">
    <name type="scientific">Legionella norrlandica</name>
    <dbReference type="NCBI Taxonomy" id="1498499"/>
    <lineage>
        <taxon>Bacteria</taxon>
        <taxon>Pseudomonadati</taxon>
        <taxon>Pseudomonadota</taxon>
        <taxon>Gammaproteobacteria</taxon>
        <taxon>Legionellales</taxon>
        <taxon>Legionellaceae</taxon>
        <taxon>Legionella</taxon>
    </lineage>
</organism>
<feature type="region of interest" description="Disordered" evidence="1">
    <location>
        <begin position="266"/>
        <end position="315"/>
    </location>
</feature>
<comment type="caution">
    <text evidence="3">The sequence shown here is derived from an EMBL/GenBank/DDBJ whole genome shotgun (WGS) entry which is preliminary data.</text>
</comment>
<evidence type="ECO:0000256" key="1">
    <source>
        <dbReference type="SAM" id="MobiDB-lite"/>
    </source>
</evidence>
<evidence type="ECO:0000256" key="2">
    <source>
        <dbReference type="SAM" id="Phobius"/>
    </source>
</evidence>
<dbReference type="OrthoDB" id="5651454at2"/>
<dbReference type="AlphaFoldDB" id="A0A0A2SYF5"/>
<dbReference type="STRING" id="1498499.EP47_11755"/>
<evidence type="ECO:0000313" key="3">
    <source>
        <dbReference type="EMBL" id="KGP64434.1"/>
    </source>
</evidence>
<feature type="compositionally biased region" description="Basic and acidic residues" evidence="1">
    <location>
        <begin position="288"/>
        <end position="299"/>
    </location>
</feature>
<accession>A0A0A2SYF5</accession>
<name>A0A0A2SYF5_9GAMM</name>